<dbReference type="SUPFAM" id="SSF52467">
    <property type="entry name" value="DHS-like NAD/FAD-binding domain"/>
    <property type="match status" value="1"/>
</dbReference>
<feature type="domain" description="Thiamine pyrophosphate enzyme central" evidence="4">
    <location>
        <begin position="186"/>
        <end position="320"/>
    </location>
</feature>
<dbReference type="Gene3D" id="3.40.50.970">
    <property type="match status" value="2"/>
</dbReference>
<dbReference type="InterPro" id="IPR011766">
    <property type="entry name" value="TPP_enzyme_TPP-bd"/>
</dbReference>
<dbReference type="Pfam" id="PF02775">
    <property type="entry name" value="TPP_enzyme_C"/>
    <property type="match status" value="1"/>
</dbReference>
<evidence type="ECO:0000256" key="2">
    <source>
        <dbReference type="ARBA" id="ARBA00023052"/>
    </source>
</evidence>
<dbReference type="Pfam" id="PF00205">
    <property type="entry name" value="TPP_enzyme_M"/>
    <property type="match status" value="1"/>
</dbReference>
<feature type="domain" description="Thiamine pyrophosphate enzyme TPP-binding" evidence="5">
    <location>
        <begin position="377"/>
        <end position="512"/>
    </location>
</feature>
<dbReference type="InterPro" id="IPR045229">
    <property type="entry name" value="TPP_enz"/>
</dbReference>
<keyword evidence="8" id="KW-1185">Reference proteome</keyword>
<protein>
    <submittedName>
        <fullName evidence="7">Benzoylformate decarboxylase</fullName>
        <ecNumber evidence="7">4.1.1.7</ecNumber>
    </submittedName>
</protein>
<keyword evidence="7" id="KW-0456">Lyase</keyword>
<comment type="caution">
    <text evidence="7">The sequence shown here is derived from an EMBL/GenBank/DDBJ whole genome shotgun (WGS) entry which is preliminary data.</text>
</comment>
<feature type="domain" description="Thiamine pyrophosphate enzyme N-terminal TPP-binding" evidence="6">
    <location>
        <begin position="3"/>
        <end position="105"/>
    </location>
</feature>
<sequence length="517" mass="54554">MTTVRDSVIDFLRDKGMTVMFGNPGSTELPLYRHWPEDFRYILGLQESAVLSMADGYAQASGKAAVINLHSAAGLGHAMGSLVSAYKNQTPLIVTAGQQARSLLLAEPFLGAVDPTAMPKPYVKWACEPASAAETPQAIARAYAIAMTPPKGPVFVSIPVDDWDQPSGLVQPLDFLGSPAPGKKAIAEILPRINAAKKPVMVLGPEVDRAGGWSAAIELAEKLACPVWTSPMSSRCSFPESHPQFAGFLRADETSVFETLAPHDLVLVIGAPAFTYHFENPAPNPLAADLLQFTNDATIASYTKKGAIILGDVASAMEMLLPGVEKRPSFKGVLRAAPQPAPILSLSAAAIVDLLQALRPENALIAEEAPSARPAIQQRLRIDTPGSFFATASGGLGFAGSAAVGAALAHPDKRTIALLGDGSALYTIQALWTAAKENLPVTYIIINNGGYEALIGIARRWQTPSVGTDLSGLDFVNLAEGFGMKARRATTCAEMEKALGEAFAFQGPSLIDAIVED</sequence>
<dbReference type="SUPFAM" id="SSF52518">
    <property type="entry name" value="Thiamin diphosphate-binding fold (THDP-binding)"/>
    <property type="match status" value="2"/>
</dbReference>
<reference evidence="7 8" key="1">
    <citation type="submission" date="2024-09" db="EMBL/GenBank/DDBJ databases">
        <authorList>
            <person name="Zhang Z.-H."/>
        </authorList>
    </citation>
    <scope>NUCLEOTIDE SEQUENCE [LARGE SCALE GENOMIC DNA]</scope>
    <source>
        <strain evidence="7 8">HHTR114</strain>
    </source>
</reference>
<evidence type="ECO:0000259" key="6">
    <source>
        <dbReference type="Pfam" id="PF02776"/>
    </source>
</evidence>
<dbReference type="PANTHER" id="PTHR18968">
    <property type="entry name" value="THIAMINE PYROPHOSPHATE ENZYMES"/>
    <property type="match status" value="1"/>
</dbReference>
<dbReference type="Proteomes" id="UP001596116">
    <property type="component" value="Unassembled WGS sequence"/>
</dbReference>
<dbReference type="NCBIfam" id="NF005485">
    <property type="entry name" value="PRK07092.1"/>
    <property type="match status" value="1"/>
</dbReference>
<dbReference type="Pfam" id="PF02776">
    <property type="entry name" value="TPP_enzyme_N"/>
    <property type="match status" value="1"/>
</dbReference>
<evidence type="ECO:0000259" key="5">
    <source>
        <dbReference type="Pfam" id="PF02775"/>
    </source>
</evidence>
<dbReference type="PROSITE" id="PS00187">
    <property type="entry name" value="TPP_ENZYMES"/>
    <property type="match status" value="1"/>
</dbReference>
<accession>A0ABW1KXC0</accession>
<evidence type="ECO:0000313" key="8">
    <source>
        <dbReference type="Proteomes" id="UP001596116"/>
    </source>
</evidence>
<name>A0ABW1KXC0_9PROT</name>
<dbReference type="CDD" id="cd02002">
    <property type="entry name" value="TPP_BFDC"/>
    <property type="match status" value="1"/>
</dbReference>
<dbReference type="RefSeq" id="WP_379882134.1">
    <property type="nucleotide sequence ID" value="NZ_JBHPON010000002.1"/>
</dbReference>
<proteinExistence type="inferred from homology"/>
<dbReference type="InterPro" id="IPR000399">
    <property type="entry name" value="TPP-bd_CS"/>
</dbReference>
<dbReference type="InterPro" id="IPR012001">
    <property type="entry name" value="Thiamin_PyroP_enz_TPP-bd_dom"/>
</dbReference>
<evidence type="ECO:0000256" key="3">
    <source>
        <dbReference type="RuleBase" id="RU362132"/>
    </source>
</evidence>
<evidence type="ECO:0000256" key="1">
    <source>
        <dbReference type="ARBA" id="ARBA00007812"/>
    </source>
</evidence>
<dbReference type="InterPro" id="IPR012000">
    <property type="entry name" value="Thiamin_PyroP_enz_cen_dom"/>
</dbReference>
<evidence type="ECO:0000259" key="4">
    <source>
        <dbReference type="Pfam" id="PF00205"/>
    </source>
</evidence>
<comment type="similarity">
    <text evidence="1 3">Belongs to the TPP enzyme family.</text>
</comment>
<dbReference type="InterPro" id="IPR029061">
    <property type="entry name" value="THDP-binding"/>
</dbReference>
<dbReference type="GO" id="GO:0050695">
    <property type="term" value="F:benzoylformate decarboxylase activity"/>
    <property type="evidence" value="ECO:0007669"/>
    <property type="project" value="UniProtKB-EC"/>
</dbReference>
<dbReference type="Gene3D" id="3.40.50.1220">
    <property type="entry name" value="TPP-binding domain"/>
    <property type="match status" value="1"/>
</dbReference>
<dbReference type="PANTHER" id="PTHR18968:SF133">
    <property type="entry name" value="BENZOYLFORMATE DECARBOXYLASE"/>
    <property type="match status" value="1"/>
</dbReference>
<dbReference type="EMBL" id="JBHPON010000002">
    <property type="protein sequence ID" value="MFC6036624.1"/>
    <property type="molecule type" value="Genomic_DNA"/>
</dbReference>
<evidence type="ECO:0000313" key="7">
    <source>
        <dbReference type="EMBL" id="MFC6036624.1"/>
    </source>
</evidence>
<dbReference type="CDD" id="cd07035">
    <property type="entry name" value="TPP_PYR_POX_like"/>
    <property type="match status" value="1"/>
</dbReference>
<organism evidence="7 8">
    <name type="scientific">Hyphococcus aureus</name>
    <dbReference type="NCBI Taxonomy" id="2666033"/>
    <lineage>
        <taxon>Bacteria</taxon>
        <taxon>Pseudomonadati</taxon>
        <taxon>Pseudomonadota</taxon>
        <taxon>Alphaproteobacteria</taxon>
        <taxon>Parvularculales</taxon>
        <taxon>Parvularculaceae</taxon>
        <taxon>Hyphococcus</taxon>
    </lineage>
</organism>
<keyword evidence="2 3" id="KW-0786">Thiamine pyrophosphate</keyword>
<gene>
    <name evidence="7" type="primary">mdlC</name>
    <name evidence="7" type="ORF">ACFMB1_13785</name>
</gene>
<dbReference type="EC" id="4.1.1.7" evidence="7"/>
<dbReference type="InterPro" id="IPR029035">
    <property type="entry name" value="DHS-like_NAD/FAD-binding_dom"/>
</dbReference>